<accession>A0ABP8LAN3</accession>
<organism evidence="2 3">
    <name type="scientific">Pontibacter saemangeumensis</name>
    <dbReference type="NCBI Taxonomy" id="1084525"/>
    <lineage>
        <taxon>Bacteria</taxon>
        <taxon>Pseudomonadati</taxon>
        <taxon>Bacteroidota</taxon>
        <taxon>Cytophagia</taxon>
        <taxon>Cytophagales</taxon>
        <taxon>Hymenobacteraceae</taxon>
        <taxon>Pontibacter</taxon>
    </lineage>
</organism>
<evidence type="ECO:0008006" key="4">
    <source>
        <dbReference type="Google" id="ProtNLM"/>
    </source>
</evidence>
<feature type="signal peptide" evidence="1">
    <location>
        <begin position="1"/>
        <end position="22"/>
    </location>
</feature>
<keyword evidence="1" id="KW-0732">Signal</keyword>
<comment type="caution">
    <text evidence="2">The sequence shown here is derived from an EMBL/GenBank/DDBJ whole genome shotgun (WGS) entry which is preliminary data.</text>
</comment>
<dbReference type="RefSeq" id="WP_345156699.1">
    <property type="nucleotide sequence ID" value="NZ_BAABHC010000002.1"/>
</dbReference>
<dbReference type="PROSITE" id="PS51257">
    <property type="entry name" value="PROKAR_LIPOPROTEIN"/>
    <property type="match status" value="1"/>
</dbReference>
<dbReference type="EMBL" id="BAABHC010000002">
    <property type="protein sequence ID" value="GAA4425355.1"/>
    <property type="molecule type" value="Genomic_DNA"/>
</dbReference>
<protein>
    <recommendedName>
        <fullName evidence="4">Lipocalin-like domain-containing protein</fullName>
    </recommendedName>
</protein>
<keyword evidence="3" id="KW-1185">Reference proteome</keyword>
<reference evidence="3" key="1">
    <citation type="journal article" date="2019" name="Int. J. Syst. Evol. Microbiol.">
        <title>The Global Catalogue of Microorganisms (GCM) 10K type strain sequencing project: providing services to taxonomists for standard genome sequencing and annotation.</title>
        <authorList>
            <consortium name="The Broad Institute Genomics Platform"/>
            <consortium name="The Broad Institute Genome Sequencing Center for Infectious Disease"/>
            <person name="Wu L."/>
            <person name="Ma J."/>
        </authorList>
    </citation>
    <scope>NUCLEOTIDE SEQUENCE [LARGE SCALE GENOMIC DNA]</scope>
    <source>
        <strain evidence="3">JCM 17926</strain>
    </source>
</reference>
<sequence>MKLIYRTPLLFNLLFLSCTPHTSSKTVSATQNNMEWEVYENRLTANNDAINFEQLQGLWSAYKILNKEGERVSVVDLKNFTLEVRDSTYRSNEELRFKPFLLKQNKIYNPITGDLTIIEMLTDKVLIITYNESDSISTRYYFHKVVTK</sequence>
<gene>
    <name evidence="2" type="ORF">GCM10023188_06210</name>
</gene>
<dbReference type="Proteomes" id="UP001500552">
    <property type="component" value="Unassembled WGS sequence"/>
</dbReference>
<name>A0ABP8LAN3_9BACT</name>
<evidence type="ECO:0000256" key="1">
    <source>
        <dbReference type="SAM" id="SignalP"/>
    </source>
</evidence>
<evidence type="ECO:0000313" key="2">
    <source>
        <dbReference type="EMBL" id="GAA4425355.1"/>
    </source>
</evidence>
<evidence type="ECO:0000313" key="3">
    <source>
        <dbReference type="Proteomes" id="UP001500552"/>
    </source>
</evidence>
<proteinExistence type="predicted"/>
<feature type="chain" id="PRO_5045274764" description="Lipocalin-like domain-containing protein" evidence="1">
    <location>
        <begin position="23"/>
        <end position="148"/>
    </location>
</feature>